<evidence type="ECO:0000313" key="2">
    <source>
        <dbReference type="EMBL" id="ULT93155.1"/>
    </source>
</evidence>
<sequence length="412" mass="47053">MDFDTAKTHISNVVTSIKDCADVGMYTFSKMNPQLAAFVGLGLFVKNLIVSTAEDANSAVLKDLKEVKNQIRKLNDAMGSRFNDMKAFIVAHHFYTTIAVKASVLTKAMGDCSEAKDQKKHEASLKFFKEMYDKHSPLELAKTLREMMDNEVTNPVKMAMTGDKFKTKRTFESWTKICSAVFTQLFVVEAFASGQYHDQESYRQDKISEEHAEFESLAKEWKEHYKTNETRFWEHEVRPFVEDIQENNTSKSNVEKADLIRAQLDKILTNDIFYVVVMSASFDHSTVLREGLEHQHIHSANRGGCTVIVYQSKKARSSGAQVRELRKKAGHFKTVKHRKLESSWISWTEAHGWLTGIEHCGYIELVRSDHDVAVRCTSAAWSQHGPGISFQATFNRTDRLSSEHFHLVFGFE</sequence>
<dbReference type="PANTHER" id="PTHR31464:SF3">
    <property type="entry name" value="AAA DOMAIN-CONTAINING PROTEIN-RELATED"/>
    <property type="match status" value="1"/>
</dbReference>
<proteinExistence type="predicted"/>
<dbReference type="PANTHER" id="PTHR31464">
    <property type="entry name" value="PROTEIN CBG01266"/>
    <property type="match status" value="1"/>
</dbReference>
<dbReference type="EMBL" id="CP090894">
    <property type="protein sequence ID" value="ULT93155.1"/>
    <property type="molecule type" value="Genomic_DNA"/>
</dbReference>
<dbReference type="AlphaFoldDB" id="A0AAE9A7X2"/>
<name>A0AAE9A7X2_CAEBR</name>
<accession>A0AAE9A7X2</accession>
<evidence type="ECO:0000256" key="1">
    <source>
        <dbReference type="SAM" id="Coils"/>
    </source>
</evidence>
<evidence type="ECO:0000313" key="3">
    <source>
        <dbReference type="Proteomes" id="UP000827892"/>
    </source>
</evidence>
<feature type="coiled-coil region" evidence="1">
    <location>
        <begin position="50"/>
        <end position="77"/>
    </location>
</feature>
<dbReference type="InterPro" id="IPR007767">
    <property type="entry name" value="DUF684"/>
</dbReference>
<dbReference type="Pfam" id="PF05075">
    <property type="entry name" value="DUF684"/>
    <property type="match status" value="1"/>
</dbReference>
<organism evidence="2 3">
    <name type="scientific">Caenorhabditis briggsae</name>
    <dbReference type="NCBI Taxonomy" id="6238"/>
    <lineage>
        <taxon>Eukaryota</taxon>
        <taxon>Metazoa</taxon>
        <taxon>Ecdysozoa</taxon>
        <taxon>Nematoda</taxon>
        <taxon>Chromadorea</taxon>
        <taxon>Rhabditida</taxon>
        <taxon>Rhabditina</taxon>
        <taxon>Rhabditomorpha</taxon>
        <taxon>Rhabditoidea</taxon>
        <taxon>Rhabditidae</taxon>
        <taxon>Peloderinae</taxon>
        <taxon>Caenorhabditis</taxon>
    </lineage>
</organism>
<gene>
    <name evidence="2" type="ORF">L3Y34_002971</name>
</gene>
<protein>
    <submittedName>
        <fullName evidence="2">Uncharacterized protein</fullName>
    </submittedName>
</protein>
<reference evidence="2 3" key="1">
    <citation type="submission" date="2022-05" db="EMBL/GenBank/DDBJ databases">
        <title>Chromosome-level reference genomes for two strains of Caenorhabditis briggsae: an improved platform for comparative genomics.</title>
        <authorList>
            <person name="Stevens L."/>
            <person name="Andersen E.C."/>
        </authorList>
    </citation>
    <scope>NUCLEOTIDE SEQUENCE [LARGE SCALE GENOMIC DNA]</scope>
    <source>
        <strain evidence="2">QX1410_ONT</strain>
        <tissue evidence="2">Whole-organism</tissue>
    </source>
</reference>
<dbReference type="Proteomes" id="UP000827892">
    <property type="component" value="Chromosome IV"/>
</dbReference>
<keyword evidence="1" id="KW-0175">Coiled coil</keyword>